<dbReference type="WBParaSite" id="TCONS_00001081.p1">
    <property type="protein sequence ID" value="TCONS_00001081.p1"/>
    <property type="gene ID" value="XLOC_001016"/>
</dbReference>
<organism evidence="6">
    <name type="scientific">Strongyloides stercoralis</name>
    <name type="common">Threadworm</name>
    <dbReference type="NCBI Taxonomy" id="6248"/>
    <lineage>
        <taxon>Eukaryota</taxon>
        <taxon>Metazoa</taxon>
        <taxon>Ecdysozoa</taxon>
        <taxon>Nematoda</taxon>
        <taxon>Chromadorea</taxon>
        <taxon>Rhabditida</taxon>
        <taxon>Tylenchina</taxon>
        <taxon>Panagrolaimomorpha</taxon>
        <taxon>Strongyloidoidea</taxon>
        <taxon>Strongyloididae</taxon>
        <taxon>Strongyloides</taxon>
    </lineage>
</organism>
<dbReference type="STRING" id="6248.A0A0K0E911"/>
<feature type="compositionally biased region" description="Low complexity" evidence="2">
    <location>
        <begin position="796"/>
        <end position="817"/>
    </location>
</feature>
<dbReference type="SMART" id="SM00054">
    <property type="entry name" value="EFh"/>
    <property type="match status" value="8"/>
</dbReference>
<name>A0A0K0E911_STRER</name>
<dbReference type="Proteomes" id="UP000035681">
    <property type="component" value="Unplaced"/>
</dbReference>
<evidence type="ECO:0000256" key="1">
    <source>
        <dbReference type="ARBA" id="ARBA00022837"/>
    </source>
</evidence>
<dbReference type="GO" id="GO:0005783">
    <property type="term" value="C:endoplasmic reticulum"/>
    <property type="evidence" value="ECO:0007669"/>
    <property type="project" value="TreeGrafter"/>
</dbReference>
<keyword evidence="3" id="KW-0732">Signal</keyword>
<evidence type="ECO:0000313" key="6">
    <source>
        <dbReference type="WBParaSite" id="SSTP_0000599500.1"/>
    </source>
</evidence>
<evidence type="ECO:0000256" key="3">
    <source>
        <dbReference type="SAM" id="SignalP"/>
    </source>
</evidence>
<accession>A0A0K0E911</accession>
<keyword evidence="5" id="KW-1185">Reference proteome</keyword>
<protein>
    <submittedName>
        <fullName evidence="7">EF-hand domain-containing protein</fullName>
    </submittedName>
</protein>
<feature type="domain" description="EF-hand" evidence="4">
    <location>
        <begin position="325"/>
        <end position="360"/>
    </location>
</feature>
<feature type="signal peptide" evidence="3">
    <location>
        <begin position="1"/>
        <end position="23"/>
    </location>
</feature>
<dbReference type="Gene3D" id="1.10.238.10">
    <property type="entry name" value="EF-hand"/>
    <property type="match status" value="5"/>
</dbReference>
<dbReference type="GO" id="GO:0005509">
    <property type="term" value="F:calcium ion binding"/>
    <property type="evidence" value="ECO:0007669"/>
    <property type="project" value="InterPro"/>
</dbReference>
<evidence type="ECO:0000259" key="4">
    <source>
        <dbReference type="PROSITE" id="PS50222"/>
    </source>
</evidence>
<sequence length="817" mass="93765">MSVSSLINLFYLLLLFGISNLTANTVNHDNALRTLNKRSQTYQSAVYIPDSMLIRDIENQPEIPKYTIPKIPSGFITIPAKFSPLNRQLINEKDERDPEIPRHPATKIAFNNIPPEMSYPKQQSQQFPFSGIQQNLQWNRFSDYSMSPFFNYLQKVQQIPSLNMFSTFPTDYHFPQTNTYQKKPKNFHIAYPDLKTTSTKTQYVETYNNQPSNNFNIHNTGAPITAPYFTPTLQSLTSTTNNHPEKESSFYENTIYGIKNIPTIEVIGKDVITKNDNQKESSNFFTSSPKKIPSTRAFDKTIDINLDGVLDFNEVEYAAFVHHGLSGSVVQDIFNNVDGDRNNVLDWKEFNEMKPLIIEKALNAAQRYLINVDTDKNGKLSLKEAKKYVLKEYGIGYRDVERIWLLVVSNSNIELDVNEFAIFRRRLRGMSIRLARQIMKFYDGNNDYSMNAVETKKIAYEQEGISDDEVEVMIASCDDDRNGELNPAEFADFLRLVRAKSIDTAKRAMKVLDSDSSNTISMDEAKKIAFEHYGYDEWQLAPIFGQADENEDNQLDDIEFAGFRSVIRSKSIKTANLIIRQWDKNLNGMIDIEEAEDKTRSEDDLDEKDCYSLFTVADQNKDKLLDKVEFADFLRMVRSSSIKIIIENMGKFDKNGDDKVTVDEISQIVHAKYGFSFKDIKKIFDRVDCDFNEELSPGEIVDLRHQTRLLAEERGIKPKAFIKNSPNKIIKLPSSSTKKIAPTQLTVDSGETNMPTPNPIPVEKFDENMDLVDEVTTEVSQTTSKKNKKRRRKIKTTTSTTTETPEYEYVSSEEVKE</sequence>
<feature type="domain" description="EF-hand" evidence="4">
    <location>
        <begin position="465"/>
        <end position="500"/>
    </location>
</feature>
<dbReference type="PANTHER" id="PTHR10827">
    <property type="entry name" value="RETICULOCALBIN"/>
    <property type="match status" value="1"/>
</dbReference>
<evidence type="ECO:0000313" key="7">
    <source>
        <dbReference type="WBParaSite" id="TCONS_00001081.p1"/>
    </source>
</evidence>
<dbReference type="PROSITE" id="PS00018">
    <property type="entry name" value="EF_HAND_1"/>
    <property type="match status" value="3"/>
</dbReference>
<evidence type="ECO:0000313" key="5">
    <source>
        <dbReference type="Proteomes" id="UP000035681"/>
    </source>
</evidence>
<dbReference type="PANTHER" id="PTHR10827:SF84">
    <property type="entry name" value="EF-HAND DOMAIN-CONTAINING PROTEIN"/>
    <property type="match status" value="1"/>
</dbReference>
<feature type="region of interest" description="Disordered" evidence="2">
    <location>
        <begin position="775"/>
        <end position="817"/>
    </location>
</feature>
<feature type="domain" description="EF-hand" evidence="4">
    <location>
        <begin position="640"/>
        <end position="675"/>
    </location>
</feature>
<dbReference type="InterPro" id="IPR002048">
    <property type="entry name" value="EF_hand_dom"/>
</dbReference>
<reference evidence="6" key="1">
    <citation type="submission" date="2015-08" db="UniProtKB">
        <authorList>
            <consortium name="WormBaseParasite"/>
        </authorList>
    </citation>
    <scope>IDENTIFICATION</scope>
</reference>
<dbReference type="SUPFAM" id="SSF47473">
    <property type="entry name" value="EF-hand"/>
    <property type="match status" value="3"/>
</dbReference>
<dbReference type="AlphaFoldDB" id="A0A0K0E911"/>
<dbReference type="PROSITE" id="PS50222">
    <property type="entry name" value="EF_HAND_2"/>
    <property type="match status" value="3"/>
</dbReference>
<dbReference type="InterPro" id="IPR011992">
    <property type="entry name" value="EF-hand-dom_pair"/>
</dbReference>
<feature type="compositionally biased region" description="Basic residues" evidence="2">
    <location>
        <begin position="785"/>
        <end position="795"/>
    </location>
</feature>
<keyword evidence="1" id="KW-0106">Calcium</keyword>
<dbReference type="WBParaSite" id="SSTP_0000599500.1">
    <property type="protein sequence ID" value="SSTP_0000599500.1"/>
    <property type="gene ID" value="SSTP_0000599500"/>
</dbReference>
<proteinExistence type="predicted"/>
<dbReference type="InterPro" id="IPR018247">
    <property type="entry name" value="EF_Hand_1_Ca_BS"/>
</dbReference>
<evidence type="ECO:0000256" key="2">
    <source>
        <dbReference type="SAM" id="MobiDB-lite"/>
    </source>
</evidence>
<feature type="chain" id="PRO_5005327773" evidence="3">
    <location>
        <begin position="24"/>
        <end position="817"/>
    </location>
</feature>